<dbReference type="PANTHER" id="PTHR33653">
    <property type="entry name" value="RIBONUCLEASE VAPC2"/>
    <property type="match status" value="1"/>
</dbReference>
<sequence length="125" mass="13378">MIAIDTSAIVAILLGEPEAERFARAIEQDEEPLLSAASLVELFLAMKHKQGSASVPLIEQFLATGGISVCSVTPEQARRAQEAAYRFGVLNFGDVFSYALAKERGIGLLFKGTDFAVTDLTAAPF</sequence>
<dbReference type="Proteomes" id="UP000000557">
    <property type="component" value="Chromosome"/>
</dbReference>
<dbReference type="GO" id="GO:0016787">
    <property type="term" value="F:hydrolase activity"/>
    <property type="evidence" value="ECO:0007669"/>
    <property type="project" value="UniProtKB-KW"/>
</dbReference>
<evidence type="ECO:0000256" key="6">
    <source>
        <dbReference type="ARBA" id="ARBA00022842"/>
    </source>
</evidence>
<comment type="cofactor">
    <cofactor evidence="1 8">
        <name>Mg(2+)</name>
        <dbReference type="ChEBI" id="CHEBI:18420"/>
    </cofactor>
</comment>
<evidence type="ECO:0000256" key="3">
    <source>
        <dbReference type="ARBA" id="ARBA00022722"/>
    </source>
</evidence>
<evidence type="ECO:0000256" key="2">
    <source>
        <dbReference type="ARBA" id="ARBA00022649"/>
    </source>
</evidence>
<dbReference type="Pfam" id="PF01850">
    <property type="entry name" value="PIN"/>
    <property type="match status" value="1"/>
</dbReference>
<dbReference type="EMBL" id="BA000045">
    <property type="protein sequence ID" value="BAC91166.1"/>
    <property type="molecule type" value="Genomic_DNA"/>
</dbReference>
<accession>Q7NGE6</accession>
<dbReference type="eggNOG" id="COG3742">
    <property type="taxonomic scope" value="Bacteria"/>
</dbReference>
<dbReference type="GO" id="GO:0000287">
    <property type="term" value="F:magnesium ion binding"/>
    <property type="evidence" value="ECO:0007669"/>
    <property type="project" value="UniProtKB-UniRule"/>
</dbReference>
<dbReference type="InterPro" id="IPR029060">
    <property type="entry name" value="PIN-like_dom_sf"/>
</dbReference>
<keyword evidence="6 8" id="KW-0460">Magnesium</keyword>
<dbReference type="Gene3D" id="3.40.50.1010">
    <property type="entry name" value="5'-nuclease"/>
    <property type="match status" value="1"/>
</dbReference>
<proteinExistence type="inferred from homology"/>
<comment type="similarity">
    <text evidence="7 8">Belongs to the PINc/VapC protein family.</text>
</comment>
<dbReference type="HAMAP" id="MF_00265">
    <property type="entry name" value="VapC_Nob1"/>
    <property type="match status" value="1"/>
</dbReference>
<evidence type="ECO:0000313" key="11">
    <source>
        <dbReference type="Proteomes" id="UP000000557"/>
    </source>
</evidence>
<feature type="binding site" evidence="8">
    <location>
        <position position="5"/>
    </location>
    <ligand>
        <name>Mg(2+)</name>
        <dbReference type="ChEBI" id="CHEBI:18420"/>
    </ligand>
</feature>
<keyword evidence="8" id="KW-0800">Toxin</keyword>
<dbReference type="CDD" id="cd09871">
    <property type="entry name" value="PIN_MtVapC28-VapC30-like"/>
    <property type="match status" value="1"/>
</dbReference>
<dbReference type="InterPro" id="IPR022907">
    <property type="entry name" value="VapC_family"/>
</dbReference>
<dbReference type="InterPro" id="IPR050556">
    <property type="entry name" value="Type_II_TA_system_RNase"/>
</dbReference>
<keyword evidence="5 8" id="KW-0378">Hydrolase</keyword>
<dbReference type="PANTHER" id="PTHR33653:SF1">
    <property type="entry name" value="RIBONUCLEASE VAPC2"/>
    <property type="match status" value="1"/>
</dbReference>
<evidence type="ECO:0000256" key="7">
    <source>
        <dbReference type="ARBA" id="ARBA00038093"/>
    </source>
</evidence>
<dbReference type="STRING" id="251221.gene:10760734"/>
<dbReference type="OrthoDB" id="32625at2"/>
<dbReference type="GO" id="GO:0004540">
    <property type="term" value="F:RNA nuclease activity"/>
    <property type="evidence" value="ECO:0007669"/>
    <property type="project" value="InterPro"/>
</dbReference>
<evidence type="ECO:0000259" key="9">
    <source>
        <dbReference type="Pfam" id="PF01850"/>
    </source>
</evidence>
<dbReference type="KEGG" id="gvi:glr3225"/>
<evidence type="ECO:0000256" key="5">
    <source>
        <dbReference type="ARBA" id="ARBA00022801"/>
    </source>
</evidence>
<evidence type="ECO:0000256" key="8">
    <source>
        <dbReference type="HAMAP-Rule" id="MF_00265"/>
    </source>
</evidence>
<dbReference type="SUPFAM" id="SSF88723">
    <property type="entry name" value="PIN domain-like"/>
    <property type="match status" value="1"/>
</dbReference>
<evidence type="ECO:0000313" key="10">
    <source>
        <dbReference type="EMBL" id="BAC91166.1"/>
    </source>
</evidence>
<gene>
    <name evidence="8" type="primary">vapC</name>
    <name evidence="10" type="ordered locus">glr3225</name>
</gene>
<evidence type="ECO:0000256" key="4">
    <source>
        <dbReference type="ARBA" id="ARBA00022723"/>
    </source>
</evidence>
<keyword evidence="11" id="KW-1185">Reference proteome</keyword>
<keyword evidence="2 8" id="KW-1277">Toxin-antitoxin system</keyword>
<feature type="domain" description="PIN" evidence="9">
    <location>
        <begin position="3"/>
        <end position="118"/>
    </location>
</feature>
<protein>
    <recommendedName>
        <fullName evidence="8">Ribonuclease VapC</fullName>
        <shortName evidence="8">RNase VapC</shortName>
        <ecNumber evidence="8">3.1.-.-</ecNumber>
    </recommendedName>
    <alternativeName>
        <fullName evidence="8">Toxin VapC</fullName>
    </alternativeName>
</protein>
<feature type="binding site" evidence="8">
    <location>
        <position position="94"/>
    </location>
    <ligand>
        <name>Mg(2+)</name>
        <dbReference type="ChEBI" id="CHEBI:18420"/>
    </ligand>
</feature>
<dbReference type="RefSeq" id="WP_011143215.1">
    <property type="nucleotide sequence ID" value="NC_005125.1"/>
</dbReference>
<name>Q7NGE6_GLOVI</name>
<dbReference type="HOGENOM" id="CLU_144760_0_0_3"/>
<dbReference type="AlphaFoldDB" id="Q7NGE6"/>
<keyword evidence="3 8" id="KW-0540">Nuclease</keyword>
<dbReference type="InterPro" id="IPR002716">
    <property type="entry name" value="PIN_dom"/>
</dbReference>
<dbReference type="InParanoid" id="Q7NGE6"/>
<keyword evidence="4 8" id="KW-0479">Metal-binding</keyword>
<evidence type="ECO:0000256" key="1">
    <source>
        <dbReference type="ARBA" id="ARBA00001946"/>
    </source>
</evidence>
<reference evidence="10 11" key="1">
    <citation type="journal article" date="2003" name="DNA Res.">
        <title>Complete genome structure of Gloeobacter violaceus PCC 7421, a cyanobacterium that lacks thylakoids.</title>
        <authorList>
            <person name="Nakamura Y."/>
            <person name="Kaneko T."/>
            <person name="Sato S."/>
            <person name="Mimuro M."/>
            <person name="Miyashita H."/>
            <person name="Tsuchiya T."/>
            <person name="Sasamoto S."/>
            <person name="Watanabe A."/>
            <person name="Kawashima K."/>
            <person name="Kishida Y."/>
            <person name="Kiyokawa C."/>
            <person name="Kohara M."/>
            <person name="Matsumoto M."/>
            <person name="Matsuno A."/>
            <person name="Nakazaki N."/>
            <person name="Shimpo S."/>
            <person name="Takeuchi C."/>
            <person name="Yamada M."/>
            <person name="Tabata S."/>
        </authorList>
    </citation>
    <scope>NUCLEOTIDE SEQUENCE [LARGE SCALE GENOMIC DNA]</scope>
    <source>
        <strain evidence="11">ATCC 29082 / PCC 7421</strain>
    </source>
</reference>
<organism evidence="10 11">
    <name type="scientific">Gloeobacter violaceus (strain ATCC 29082 / PCC 7421)</name>
    <dbReference type="NCBI Taxonomy" id="251221"/>
    <lineage>
        <taxon>Bacteria</taxon>
        <taxon>Bacillati</taxon>
        <taxon>Cyanobacteriota</taxon>
        <taxon>Cyanophyceae</taxon>
        <taxon>Gloeobacterales</taxon>
        <taxon>Gloeobacteraceae</taxon>
        <taxon>Gloeobacter</taxon>
    </lineage>
</organism>
<dbReference type="EC" id="3.1.-.-" evidence="8"/>
<comment type="function">
    <text evidence="8">Toxic component of a toxin-antitoxin (TA) system. An RNase.</text>
</comment>
<dbReference type="GO" id="GO:0090729">
    <property type="term" value="F:toxin activity"/>
    <property type="evidence" value="ECO:0007669"/>
    <property type="project" value="UniProtKB-KW"/>
</dbReference>
<dbReference type="EnsemblBacteria" id="BAC91166">
    <property type="protein sequence ID" value="BAC91166"/>
    <property type="gene ID" value="BAC91166"/>
</dbReference>
<reference evidence="10 11" key="2">
    <citation type="journal article" date="2003" name="DNA Res.">
        <title>Complete genome structure of Gloeobacter violaceus PCC 7421, a cyanobacterium that lacks thylakoids (supplement).</title>
        <authorList>
            <person name="Nakamura Y."/>
            <person name="Kaneko T."/>
            <person name="Sato S."/>
            <person name="Mimuro M."/>
            <person name="Miyashita H."/>
            <person name="Tsuchiya T."/>
            <person name="Sasamoto S."/>
            <person name="Watanabe A."/>
            <person name="Kawashima K."/>
            <person name="Kishida Y."/>
            <person name="Kiyokawa C."/>
            <person name="Kohara M."/>
            <person name="Matsumoto M."/>
            <person name="Matsuno A."/>
            <person name="Nakazaki N."/>
            <person name="Shimpo S."/>
            <person name="Takeuchi C."/>
            <person name="Yamada M."/>
            <person name="Tabata S."/>
        </authorList>
    </citation>
    <scope>NUCLEOTIDE SEQUENCE [LARGE SCALE GENOMIC DNA]</scope>
    <source>
        <strain evidence="11">ATCC 29082 / PCC 7421</strain>
    </source>
</reference>